<keyword evidence="3" id="KW-1185">Reference proteome</keyword>
<evidence type="ECO:0000259" key="1">
    <source>
        <dbReference type="Pfam" id="PF03372"/>
    </source>
</evidence>
<name>A0A9Q0GG50_9ROSI</name>
<dbReference type="GO" id="GO:0003824">
    <property type="term" value="F:catalytic activity"/>
    <property type="evidence" value="ECO:0007669"/>
    <property type="project" value="InterPro"/>
</dbReference>
<evidence type="ECO:0000313" key="2">
    <source>
        <dbReference type="EMBL" id="KAJ4847776.1"/>
    </source>
</evidence>
<gene>
    <name evidence="2" type="ORF">Tsubulata_003312</name>
</gene>
<dbReference type="AlphaFoldDB" id="A0A9Q0GG50"/>
<dbReference type="EMBL" id="JAKUCV010001080">
    <property type="protein sequence ID" value="KAJ4847776.1"/>
    <property type="molecule type" value="Genomic_DNA"/>
</dbReference>
<reference evidence="2" key="1">
    <citation type="submission" date="2022-02" db="EMBL/GenBank/DDBJ databases">
        <authorList>
            <person name="Henning P.M."/>
            <person name="McCubbin A.G."/>
            <person name="Shore J.S."/>
        </authorList>
    </citation>
    <scope>NUCLEOTIDE SEQUENCE</scope>
    <source>
        <strain evidence="2">F60SS</strain>
        <tissue evidence="2">Leaves</tissue>
    </source>
</reference>
<proteinExistence type="predicted"/>
<reference evidence="2" key="2">
    <citation type="journal article" date="2023" name="Plants (Basel)">
        <title>Annotation of the Turnera subulata (Passifloraceae) Draft Genome Reveals the S-Locus Evolved after the Divergence of Turneroideae from Passifloroideae in a Stepwise Manner.</title>
        <authorList>
            <person name="Henning P.M."/>
            <person name="Roalson E.H."/>
            <person name="Mir W."/>
            <person name="McCubbin A.G."/>
            <person name="Shore J.S."/>
        </authorList>
    </citation>
    <scope>NUCLEOTIDE SEQUENCE</scope>
    <source>
        <strain evidence="2">F60SS</strain>
    </source>
</reference>
<dbReference type="Gene3D" id="3.60.10.10">
    <property type="entry name" value="Endonuclease/exonuclease/phosphatase"/>
    <property type="match status" value="1"/>
</dbReference>
<dbReference type="Proteomes" id="UP001141552">
    <property type="component" value="Unassembled WGS sequence"/>
</dbReference>
<dbReference type="SUPFAM" id="SSF56219">
    <property type="entry name" value="DNase I-like"/>
    <property type="match status" value="1"/>
</dbReference>
<dbReference type="Pfam" id="PF03372">
    <property type="entry name" value="Exo_endo_phos"/>
    <property type="match status" value="1"/>
</dbReference>
<sequence length="239" mass="27585">MWNCQGARKKQFKRHFKELCRTQRPKITVVVEPRVSGSVAERIISGLGYNCSHRVEARGFADGIWLMWNDDQVEVQILYSHTQLVHVRVSKGSSAFFLTVVYASPQEKWRRYCWKNIEALAEHIGEPWLLVGDFNAVLDGNERKDRFGRPGRSSKAFQECISTSNLMDLDFSGGKFTWRGGGYRARLDRFLCNEEWRLTFTKATVFHLSFTSSNHRPIIIKHGASSPDHSQRPFRFQAA</sequence>
<dbReference type="PANTHER" id="PTHR35218:SF9">
    <property type="entry name" value="ENDONUCLEASE_EXONUCLEASE_PHOSPHATASE DOMAIN-CONTAINING PROTEIN"/>
    <property type="match status" value="1"/>
</dbReference>
<dbReference type="InterPro" id="IPR005135">
    <property type="entry name" value="Endo/exonuclease/phosphatase"/>
</dbReference>
<organism evidence="2 3">
    <name type="scientific">Turnera subulata</name>
    <dbReference type="NCBI Taxonomy" id="218843"/>
    <lineage>
        <taxon>Eukaryota</taxon>
        <taxon>Viridiplantae</taxon>
        <taxon>Streptophyta</taxon>
        <taxon>Embryophyta</taxon>
        <taxon>Tracheophyta</taxon>
        <taxon>Spermatophyta</taxon>
        <taxon>Magnoliopsida</taxon>
        <taxon>eudicotyledons</taxon>
        <taxon>Gunneridae</taxon>
        <taxon>Pentapetalae</taxon>
        <taxon>rosids</taxon>
        <taxon>fabids</taxon>
        <taxon>Malpighiales</taxon>
        <taxon>Passifloraceae</taxon>
        <taxon>Turnera</taxon>
    </lineage>
</organism>
<protein>
    <recommendedName>
        <fullName evidence="1">Endonuclease/exonuclease/phosphatase domain-containing protein</fullName>
    </recommendedName>
</protein>
<dbReference type="PANTHER" id="PTHR35218">
    <property type="entry name" value="RNASE H DOMAIN-CONTAINING PROTEIN"/>
    <property type="match status" value="1"/>
</dbReference>
<comment type="caution">
    <text evidence="2">The sequence shown here is derived from an EMBL/GenBank/DDBJ whole genome shotgun (WGS) entry which is preliminary data.</text>
</comment>
<evidence type="ECO:0000313" key="3">
    <source>
        <dbReference type="Proteomes" id="UP001141552"/>
    </source>
</evidence>
<feature type="domain" description="Endonuclease/exonuclease/phosphatase" evidence="1">
    <location>
        <begin position="2"/>
        <end position="208"/>
    </location>
</feature>
<dbReference type="OrthoDB" id="1113909at2759"/>
<accession>A0A9Q0GG50</accession>
<dbReference type="InterPro" id="IPR036691">
    <property type="entry name" value="Endo/exonu/phosph_ase_sf"/>
</dbReference>